<name>A0A448KF68_9ACTO</name>
<dbReference type="KEGG" id="asla:NCTC11923_02227"/>
<dbReference type="Proteomes" id="UP000276899">
    <property type="component" value="Chromosome"/>
</dbReference>
<protein>
    <submittedName>
        <fullName evidence="1">Uncharacterized protein</fullName>
    </submittedName>
</protein>
<gene>
    <name evidence="1" type="ORF">NCTC11923_02227</name>
</gene>
<accession>A0A448KF68</accession>
<sequence length="53" mass="6175">MDDAINDLLREAARAERMESLRGAIHSMTQEQRASYEAESREWLNLPTYYVEG</sequence>
<reference evidence="1 2" key="1">
    <citation type="submission" date="2018-12" db="EMBL/GenBank/DDBJ databases">
        <authorList>
            <consortium name="Pathogen Informatics"/>
        </authorList>
    </citation>
    <scope>NUCLEOTIDE SEQUENCE [LARGE SCALE GENOMIC DNA]</scope>
    <source>
        <strain evidence="1 2">NCTC11923</strain>
    </source>
</reference>
<organism evidence="1 2">
    <name type="scientific">Actinomyces slackii</name>
    <dbReference type="NCBI Taxonomy" id="52774"/>
    <lineage>
        <taxon>Bacteria</taxon>
        <taxon>Bacillati</taxon>
        <taxon>Actinomycetota</taxon>
        <taxon>Actinomycetes</taxon>
        <taxon>Actinomycetales</taxon>
        <taxon>Actinomycetaceae</taxon>
        <taxon>Actinomyces</taxon>
    </lineage>
</organism>
<proteinExistence type="predicted"/>
<dbReference type="AlphaFoldDB" id="A0A448KF68"/>
<evidence type="ECO:0000313" key="2">
    <source>
        <dbReference type="Proteomes" id="UP000276899"/>
    </source>
</evidence>
<dbReference type="EMBL" id="LR134363">
    <property type="protein sequence ID" value="VEG75555.1"/>
    <property type="molecule type" value="Genomic_DNA"/>
</dbReference>
<evidence type="ECO:0000313" key="1">
    <source>
        <dbReference type="EMBL" id="VEG75555.1"/>
    </source>
</evidence>
<dbReference type="RefSeq" id="WP_156907639.1">
    <property type="nucleotide sequence ID" value="NZ_CBCRWE010000001.1"/>
</dbReference>
<keyword evidence="2" id="KW-1185">Reference proteome</keyword>